<proteinExistence type="predicted"/>
<comment type="caution">
    <text evidence="2">The sequence shown here is derived from an EMBL/GenBank/DDBJ whole genome shotgun (WGS) entry which is preliminary data.</text>
</comment>
<dbReference type="EMBL" id="MFKF01000186">
    <property type="protein sequence ID" value="OGG51338.1"/>
    <property type="molecule type" value="Genomic_DNA"/>
</dbReference>
<dbReference type="Pfam" id="PF09623">
    <property type="entry name" value="Cas_NE0113"/>
    <property type="match status" value="1"/>
</dbReference>
<organism evidence="2 3">
    <name type="scientific">Handelsmanbacteria sp. (strain RIFCSPLOWO2_12_FULL_64_10)</name>
    <dbReference type="NCBI Taxonomy" id="1817868"/>
    <lineage>
        <taxon>Bacteria</taxon>
        <taxon>Candidatus Handelsmaniibacteriota</taxon>
    </lineage>
</organism>
<protein>
    <submittedName>
        <fullName evidence="2">CRISPR-associated protein</fullName>
    </submittedName>
</protein>
<feature type="domain" description="CRISPR system ring nuclease SSO2081-like" evidence="1">
    <location>
        <begin position="9"/>
        <end position="206"/>
    </location>
</feature>
<dbReference type="Proteomes" id="UP000178606">
    <property type="component" value="Unassembled WGS sequence"/>
</dbReference>
<name>A0A1F6CQ87_HANXR</name>
<sequence length="361" mass="40906">MLICAVGMSPAVVTETVWYLCVEKGVPLSEVWVLTTGEGKRGLERALFEGGVWDRFRQEYGDCGAGEIDFNRRRIVVFKDRRGLELQDIRTPEENGDAAERIVEFVREKTADPNTALHCSVAGGRKTMGVYLAYALQLFGREQDTLSHVLVHPPEMEACRDFFYPPKVRRVFQTHNGRRISSNRVRVEAAEIPFVRLRHILDPSWLTLGYPALVARTQRQLDEGQIRVCLDLEKGQVEFHVCDDEPVIVRLGVKRGAAPHLPGLQAAYYTGFLLKTRDPEADTLLPMVRRLYRHLYRAGHRAQSIDRINPSLKSQMNNVVEEALRQRGYAAFAKYVRVADGAETLLLPPDQIEVRGEVPDA</sequence>
<evidence type="ECO:0000259" key="1">
    <source>
        <dbReference type="Pfam" id="PF09623"/>
    </source>
</evidence>
<reference evidence="2 3" key="1">
    <citation type="journal article" date="2016" name="Nat. Commun.">
        <title>Thousands of microbial genomes shed light on interconnected biogeochemical processes in an aquifer system.</title>
        <authorList>
            <person name="Anantharaman K."/>
            <person name="Brown C.T."/>
            <person name="Hug L.A."/>
            <person name="Sharon I."/>
            <person name="Castelle C.J."/>
            <person name="Probst A.J."/>
            <person name="Thomas B.C."/>
            <person name="Singh A."/>
            <person name="Wilkins M.J."/>
            <person name="Karaoz U."/>
            <person name="Brodie E.L."/>
            <person name="Williams K.H."/>
            <person name="Hubbard S.S."/>
            <person name="Banfield J.F."/>
        </authorList>
    </citation>
    <scope>NUCLEOTIDE SEQUENCE [LARGE SCALE GENOMIC DNA]</scope>
    <source>
        <strain evidence="3">RIFCSPLOWO2_12_FULL_64_10</strain>
    </source>
</reference>
<dbReference type="AlphaFoldDB" id="A0A1F6CQ87"/>
<evidence type="ECO:0000313" key="2">
    <source>
        <dbReference type="EMBL" id="OGG51338.1"/>
    </source>
</evidence>
<dbReference type="InterPro" id="IPR013413">
    <property type="entry name" value="CRISPR-assoc_prot_NE0113"/>
</dbReference>
<dbReference type="NCBIfam" id="TIGR02584">
    <property type="entry name" value="cas_NE0113"/>
    <property type="match status" value="1"/>
</dbReference>
<dbReference type="InterPro" id="IPR019092">
    <property type="entry name" value="SSO2081-like_dom"/>
</dbReference>
<dbReference type="CDD" id="cd09741">
    <property type="entry name" value="Csx1_III-U"/>
    <property type="match status" value="1"/>
</dbReference>
<accession>A0A1F6CQ87</accession>
<evidence type="ECO:0000313" key="3">
    <source>
        <dbReference type="Proteomes" id="UP000178606"/>
    </source>
</evidence>
<gene>
    <name evidence="2" type="ORF">A3F84_04685</name>
</gene>